<dbReference type="InterPro" id="IPR036732">
    <property type="entry name" value="AFP_Neu5c_C_sf"/>
</dbReference>
<dbReference type="InterPro" id="IPR013132">
    <property type="entry name" value="PseI/NeuA/B-like_N"/>
</dbReference>
<dbReference type="STRING" id="744872.Spica_0510"/>
<dbReference type="GO" id="GO:0047444">
    <property type="term" value="F:N-acylneuraminate-9-phosphate synthase activity"/>
    <property type="evidence" value="ECO:0007669"/>
    <property type="project" value="TreeGrafter"/>
</dbReference>
<name>F8F019_GRAC1</name>
<dbReference type="InterPro" id="IPR013785">
    <property type="entry name" value="Aldolase_TIM"/>
</dbReference>
<dbReference type="CDD" id="cd11615">
    <property type="entry name" value="SAF_NeuB_like"/>
    <property type="match status" value="1"/>
</dbReference>
<dbReference type="Proteomes" id="UP000000503">
    <property type="component" value="Chromosome"/>
</dbReference>
<evidence type="ECO:0000313" key="2">
    <source>
        <dbReference type="EMBL" id="AEJ18672.1"/>
    </source>
</evidence>
<dbReference type="OrthoDB" id="9814210at2"/>
<dbReference type="SUPFAM" id="SSF51569">
    <property type="entry name" value="Aldolase"/>
    <property type="match status" value="1"/>
</dbReference>
<sequence>MKKVFIIAEAGVNHNGSFELAKKLVDAAKDAGADAVKFQTFKSENLVSRKAEKADYQKKNTGSNESQLEMLKKLELDYDSFLKLADYCKFKGIAFMSTVFDNESIQFLSNIEMPYWKIPSGEITNLPYLKKIGAFNKPVLLSTGMADLGEVEDAIQVLTNSGLDYNKITVLHCTTEYPAPIEEVNLLAMKSMGRAFNLRYGYSDHTEGIAIPIAAAALGAEVIEKHFTLDKGMEGPDHKASLEPVELAEMVNSIRIIEKAMGDGVKRVTKTELKNRSAARKSIVAARPIKKGAVITEDDITIKRPGDGISPMCWELVINSIAAHDFEEDEVFRW</sequence>
<dbReference type="GO" id="GO:0016051">
    <property type="term" value="P:carbohydrate biosynthetic process"/>
    <property type="evidence" value="ECO:0007669"/>
    <property type="project" value="InterPro"/>
</dbReference>
<evidence type="ECO:0000313" key="3">
    <source>
        <dbReference type="Proteomes" id="UP000000503"/>
    </source>
</evidence>
<feature type="domain" description="AFP-like" evidence="1">
    <location>
        <begin position="282"/>
        <end position="334"/>
    </location>
</feature>
<dbReference type="Gene3D" id="3.90.1210.10">
    <property type="entry name" value="Antifreeze-like/N-acetylneuraminic acid synthase C-terminal domain"/>
    <property type="match status" value="1"/>
</dbReference>
<dbReference type="NCBIfam" id="TIGR03569">
    <property type="entry name" value="NeuB_NnaB"/>
    <property type="match status" value="1"/>
</dbReference>
<dbReference type="PROSITE" id="PS50844">
    <property type="entry name" value="AFP_LIKE"/>
    <property type="match status" value="1"/>
</dbReference>
<dbReference type="EMBL" id="CP002868">
    <property type="protein sequence ID" value="AEJ18672.1"/>
    <property type="molecule type" value="Genomic_DNA"/>
</dbReference>
<dbReference type="Pfam" id="PF03102">
    <property type="entry name" value="NeuB"/>
    <property type="match status" value="1"/>
</dbReference>
<dbReference type="InterPro" id="IPR006190">
    <property type="entry name" value="SAF_AFP_Neu5Ac"/>
</dbReference>
<dbReference type="EC" id="2.5.1.56" evidence="2"/>
<protein>
    <submittedName>
        <fullName evidence="2">N-acetylneuraminate synthase</fullName>
        <ecNumber evidence="2">2.5.1.56</ecNumber>
    </submittedName>
</protein>
<evidence type="ECO:0000259" key="1">
    <source>
        <dbReference type="PROSITE" id="PS50844"/>
    </source>
</evidence>
<dbReference type="eggNOG" id="COG2089">
    <property type="taxonomic scope" value="Bacteria"/>
</dbReference>
<proteinExistence type="predicted"/>
<dbReference type="HOGENOM" id="CLU_040465_0_0_12"/>
<dbReference type="InterPro" id="IPR020007">
    <property type="entry name" value="NeuB/NeuA"/>
</dbReference>
<keyword evidence="3" id="KW-1185">Reference proteome</keyword>
<dbReference type="KEGG" id="scd:Spica_0510"/>
<dbReference type="InterPro" id="IPR013974">
    <property type="entry name" value="SAF"/>
</dbReference>
<dbReference type="InterPro" id="IPR051690">
    <property type="entry name" value="PseI-like"/>
</dbReference>
<reference evidence="3" key="1">
    <citation type="journal article" date="2013" name="Stand. Genomic Sci.">
        <title>Genome sequence of the thermophilic fresh-water bacterium Spirochaeta caldaria type strain (H1(T)), reclassification of Spirochaeta caldaria, Spirochaeta stenostrepta, and Spirochaeta zuelzerae in the genus Treponema as Treponema caldaria comb. nov., Treponema stenostrepta comb. nov., and Treponema zuelzerae comb. nov., and emendation of the genus Treponema.</title>
        <authorList>
            <person name="Abt B."/>
            <person name="Goker M."/>
            <person name="Scheuner C."/>
            <person name="Han C."/>
            <person name="Lu M."/>
            <person name="Misra M."/>
            <person name="Lapidus A."/>
            <person name="Nolan M."/>
            <person name="Lucas S."/>
            <person name="Hammon N."/>
            <person name="Deshpande S."/>
            <person name="Cheng J.F."/>
            <person name="Tapia R."/>
            <person name="Goodwin L.A."/>
            <person name="Pitluck S."/>
            <person name="Liolios K."/>
            <person name="Pagani I."/>
            <person name="Ivanova N."/>
            <person name="Mavromatis K."/>
            <person name="Mikhailova N."/>
            <person name="Huntemann M."/>
            <person name="Pati A."/>
            <person name="Chen A."/>
            <person name="Palaniappan K."/>
            <person name="Land M."/>
            <person name="Hauser L."/>
            <person name="Jeffries C.D."/>
            <person name="Rohde M."/>
            <person name="Spring S."/>
            <person name="Gronow S."/>
            <person name="Detter J.C."/>
            <person name="Bristow J."/>
            <person name="Eisen J.A."/>
            <person name="Markowitz V."/>
            <person name="Hugenholtz P."/>
            <person name="Kyrpides N.C."/>
            <person name="Woyke T."/>
            <person name="Klenk H.P."/>
        </authorList>
    </citation>
    <scope>NUCLEOTIDE SEQUENCE</scope>
    <source>
        <strain evidence="3">ATCC 51460 / DSM 7334 / H1</strain>
    </source>
</reference>
<keyword evidence="2" id="KW-0808">Transferase</keyword>
<dbReference type="SUPFAM" id="SSF51269">
    <property type="entry name" value="AFP III-like domain"/>
    <property type="match status" value="1"/>
</dbReference>
<gene>
    <name evidence="2" type="ordered locus">Spica_0510</name>
</gene>
<dbReference type="GO" id="GO:0050462">
    <property type="term" value="F:N-acetylneuraminate synthase activity"/>
    <property type="evidence" value="ECO:0007669"/>
    <property type="project" value="UniProtKB-EC"/>
</dbReference>
<dbReference type="Gene3D" id="3.20.20.70">
    <property type="entry name" value="Aldolase class I"/>
    <property type="match status" value="1"/>
</dbReference>
<dbReference type="InterPro" id="IPR057736">
    <property type="entry name" value="SAF_PseI/NeuA/NeuB"/>
</dbReference>
<dbReference type="RefSeq" id="WP_013967984.1">
    <property type="nucleotide sequence ID" value="NC_015732.1"/>
</dbReference>
<dbReference type="PANTHER" id="PTHR42966">
    <property type="entry name" value="N-ACETYLNEURAMINATE SYNTHASE"/>
    <property type="match status" value="1"/>
</dbReference>
<organism evidence="2 3">
    <name type="scientific">Gracilinema caldarium (strain ATCC 51460 / DSM 7334 / H1)</name>
    <name type="common">Treponema caldarium</name>
    <dbReference type="NCBI Taxonomy" id="744872"/>
    <lineage>
        <taxon>Bacteria</taxon>
        <taxon>Pseudomonadati</taxon>
        <taxon>Spirochaetota</taxon>
        <taxon>Spirochaetia</taxon>
        <taxon>Spirochaetales</taxon>
        <taxon>Breznakiellaceae</taxon>
        <taxon>Gracilinema</taxon>
    </lineage>
</organism>
<dbReference type="SMART" id="SM00858">
    <property type="entry name" value="SAF"/>
    <property type="match status" value="1"/>
</dbReference>
<accession>F8F019</accession>
<dbReference type="Pfam" id="PF08666">
    <property type="entry name" value="SAF"/>
    <property type="match status" value="1"/>
</dbReference>
<dbReference type="PANTHER" id="PTHR42966:SF1">
    <property type="entry name" value="SIALIC ACID SYNTHASE"/>
    <property type="match status" value="1"/>
</dbReference>
<dbReference type="AlphaFoldDB" id="F8F019"/>